<dbReference type="PROSITE" id="PS50893">
    <property type="entry name" value="ABC_TRANSPORTER_2"/>
    <property type="match status" value="1"/>
</dbReference>
<dbReference type="Pfam" id="PF00005">
    <property type="entry name" value="ABC_tran"/>
    <property type="match status" value="1"/>
</dbReference>
<evidence type="ECO:0000256" key="2">
    <source>
        <dbReference type="ARBA" id="ARBA00022741"/>
    </source>
</evidence>
<proteinExistence type="predicted"/>
<keyword evidence="2" id="KW-0547">Nucleotide-binding</keyword>
<dbReference type="PATRIC" id="fig|49338.4.peg.2184"/>
<dbReference type="CDD" id="cd03235">
    <property type="entry name" value="ABC_Metallic_Cations"/>
    <property type="match status" value="1"/>
</dbReference>
<evidence type="ECO:0000256" key="1">
    <source>
        <dbReference type="ARBA" id="ARBA00022448"/>
    </source>
</evidence>
<feature type="domain" description="ABC transporter" evidence="4">
    <location>
        <begin position="4"/>
        <end position="239"/>
    </location>
</feature>
<keyword evidence="3 5" id="KW-0067">ATP-binding</keyword>
<evidence type="ECO:0000256" key="3">
    <source>
        <dbReference type="ARBA" id="ARBA00022840"/>
    </source>
</evidence>
<name>A0A098AZ59_DESHA</name>
<keyword evidence="1" id="KW-0813">Transport</keyword>
<dbReference type="AlphaFoldDB" id="A0A098AZ59"/>
<dbReference type="InterPro" id="IPR027417">
    <property type="entry name" value="P-loop_NTPase"/>
</dbReference>
<reference evidence="5" key="1">
    <citation type="submission" date="2014-07" db="EMBL/GenBank/DDBJ databases">
        <authorList>
            <person name="Hornung V.Bastian."/>
        </authorList>
    </citation>
    <scope>NUCLEOTIDE SEQUENCE</scope>
    <source>
        <strain evidence="5">PCE-S</strain>
    </source>
</reference>
<evidence type="ECO:0000313" key="5">
    <source>
        <dbReference type="EMBL" id="CDX01914.1"/>
    </source>
</evidence>
<accession>A0A098AZ59</accession>
<dbReference type="InterPro" id="IPR050153">
    <property type="entry name" value="Metal_Ion_Import_ABC"/>
</dbReference>
<dbReference type="PANTHER" id="PTHR42734">
    <property type="entry name" value="METAL TRANSPORT SYSTEM ATP-BINDING PROTEIN TM_0124-RELATED"/>
    <property type="match status" value="1"/>
</dbReference>
<protein>
    <submittedName>
        <fullName evidence="5">Manganese transport system ATP-binding protein MntB</fullName>
    </submittedName>
</protein>
<dbReference type="InterPro" id="IPR003439">
    <property type="entry name" value="ABC_transporter-like_ATP-bd"/>
</dbReference>
<dbReference type="RefSeq" id="WP_208925615.1">
    <property type="nucleotide sequence ID" value="NZ_LK996017.1"/>
</dbReference>
<dbReference type="FunFam" id="3.40.50.300:FF:000134">
    <property type="entry name" value="Iron-enterobactin ABC transporter ATP-binding protein"/>
    <property type="match status" value="1"/>
</dbReference>
<dbReference type="GO" id="GO:0016887">
    <property type="term" value="F:ATP hydrolysis activity"/>
    <property type="evidence" value="ECO:0007669"/>
    <property type="project" value="InterPro"/>
</dbReference>
<dbReference type="InterPro" id="IPR003593">
    <property type="entry name" value="AAA+_ATPase"/>
</dbReference>
<gene>
    <name evidence="5" type="ORF">DPCES_2027</name>
</gene>
<dbReference type="GO" id="GO:0005524">
    <property type="term" value="F:ATP binding"/>
    <property type="evidence" value="ECO:0007669"/>
    <property type="project" value="UniProtKB-KW"/>
</dbReference>
<dbReference type="InterPro" id="IPR017871">
    <property type="entry name" value="ABC_transporter-like_CS"/>
</dbReference>
<dbReference type="PROSITE" id="PS00211">
    <property type="entry name" value="ABC_TRANSPORTER_1"/>
    <property type="match status" value="1"/>
</dbReference>
<evidence type="ECO:0000259" key="4">
    <source>
        <dbReference type="PROSITE" id="PS50893"/>
    </source>
</evidence>
<dbReference type="SUPFAM" id="SSF52540">
    <property type="entry name" value="P-loop containing nucleoside triphosphate hydrolases"/>
    <property type="match status" value="1"/>
</dbReference>
<dbReference type="EMBL" id="LK996017">
    <property type="protein sequence ID" value="CDX01914.1"/>
    <property type="molecule type" value="Genomic_DNA"/>
</dbReference>
<sequence>MLAVEFDSFSYSLPQRDILWDINLRIAIGSCVGIIGPNGSGKSTLIKSIVGLNQATKGSVKVFGQPPTREWRRKMQLGYVPQLKTMDKDFPISVYEVVLLGRTGRLGWFNRPRAEDHHLVEQALSKVNMLNLKDRPIGQLSGGQQQRVLIARALATESRLLLLDEPATGLDIPSQQSIFRLIEDLHGDGITILTTTHDLAALEYHHFDLIICLNQTVIAFGPPQEVLVPHILERTFMGNQLGGNIPYASTY</sequence>
<dbReference type="SMART" id="SM00382">
    <property type="entry name" value="AAA"/>
    <property type="match status" value="1"/>
</dbReference>
<dbReference type="Gene3D" id="3.40.50.300">
    <property type="entry name" value="P-loop containing nucleotide triphosphate hydrolases"/>
    <property type="match status" value="1"/>
</dbReference>
<organism evidence="5">
    <name type="scientific">Desulfitobacterium hafniense</name>
    <name type="common">Desulfitobacterium frappieri</name>
    <dbReference type="NCBI Taxonomy" id="49338"/>
    <lineage>
        <taxon>Bacteria</taxon>
        <taxon>Bacillati</taxon>
        <taxon>Bacillota</taxon>
        <taxon>Clostridia</taxon>
        <taxon>Eubacteriales</taxon>
        <taxon>Desulfitobacteriaceae</taxon>
        <taxon>Desulfitobacterium</taxon>
    </lineage>
</organism>